<dbReference type="EMBL" id="QXGB01010460">
    <property type="protein sequence ID" value="KAE9156142.1"/>
    <property type="molecule type" value="Genomic_DNA"/>
</dbReference>
<dbReference type="AlphaFoldDB" id="A0A6A3UVN4"/>
<sequence length="130" mass="14254">RATATITLICDAVINALRVIVPSATQRRAELLRIFLTGIDSAVVGTNSNRAAEVWRVGISRHHSRPHRDTSLGTCVPRKSSSAAALRILKSPFARNGGATCFRFYWQSGLCVGCYAIRGRPSPAERWTFI</sequence>
<accession>A0A6A3UVN4</accession>
<evidence type="ECO:0000313" key="2">
    <source>
        <dbReference type="Proteomes" id="UP000433483"/>
    </source>
</evidence>
<organism evidence="1 2">
    <name type="scientific">Phytophthora fragariae</name>
    <dbReference type="NCBI Taxonomy" id="53985"/>
    <lineage>
        <taxon>Eukaryota</taxon>
        <taxon>Sar</taxon>
        <taxon>Stramenopiles</taxon>
        <taxon>Oomycota</taxon>
        <taxon>Peronosporomycetes</taxon>
        <taxon>Peronosporales</taxon>
        <taxon>Peronosporaceae</taxon>
        <taxon>Phytophthora</taxon>
    </lineage>
</organism>
<gene>
    <name evidence="1" type="ORF">PF005_g33332</name>
</gene>
<name>A0A6A3UVN4_9STRA</name>
<dbReference type="Proteomes" id="UP000433483">
    <property type="component" value="Unassembled WGS sequence"/>
</dbReference>
<proteinExistence type="predicted"/>
<comment type="caution">
    <text evidence="1">The sequence shown here is derived from an EMBL/GenBank/DDBJ whole genome shotgun (WGS) entry which is preliminary data.</text>
</comment>
<evidence type="ECO:0000313" key="1">
    <source>
        <dbReference type="EMBL" id="KAE9156142.1"/>
    </source>
</evidence>
<keyword evidence="2" id="KW-1185">Reference proteome</keyword>
<reference evidence="1 2" key="1">
    <citation type="submission" date="2018-08" db="EMBL/GenBank/DDBJ databases">
        <title>Genomic investigation of the strawberry pathogen Phytophthora fragariae indicates pathogenicity is determined by transcriptional variation in three key races.</title>
        <authorList>
            <person name="Adams T.M."/>
            <person name="Armitage A.D."/>
            <person name="Sobczyk M.K."/>
            <person name="Bates H.J."/>
            <person name="Dunwell J.M."/>
            <person name="Nellist C.F."/>
            <person name="Harrison R.J."/>
        </authorList>
    </citation>
    <scope>NUCLEOTIDE SEQUENCE [LARGE SCALE GENOMIC DNA]</scope>
    <source>
        <strain evidence="1 2">NOV-27</strain>
    </source>
</reference>
<protein>
    <submittedName>
        <fullName evidence="1">Uncharacterized protein</fullName>
    </submittedName>
</protein>
<feature type="non-terminal residue" evidence="1">
    <location>
        <position position="1"/>
    </location>
</feature>